<reference evidence="2" key="1">
    <citation type="journal article" date="2023" name="Mol. Phylogenet. Evol.">
        <title>Genome-scale phylogeny and comparative genomics of the fungal order Sordariales.</title>
        <authorList>
            <person name="Hensen N."/>
            <person name="Bonometti L."/>
            <person name="Westerberg I."/>
            <person name="Brannstrom I.O."/>
            <person name="Guillou S."/>
            <person name="Cros-Aarteil S."/>
            <person name="Calhoun S."/>
            <person name="Haridas S."/>
            <person name="Kuo A."/>
            <person name="Mondo S."/>
            <person name="Pangilinan J."/>
            <person name="Riley R."/>
            <person name="LaButti K."/>
            <person name="Andreopoulos B."/>
            <person name="Lipzen A."/>
            <person name="Chen C."/>
            <person name="Yan M."/>
            <person name="Daum C."/>
            <person name="Ng V."/>
            <person name="Clum A."/>
            <person name="Steindorff A."/>
            <person name="Ohm R.A."/>
            <person name="Martin F."/>
            <person name="Silar P."/>
            <person name="Natvig D.O."/>
            <person name="Lalanne C."/>
            <person name="Gautier V."/>
            <person name="Ament-Velasquez S.L."/>
            <person name="Kruys A."/>
            <person name="Hutchinson M.I."/>
            <person name="Powell A.J."/>
            <person name="Barry K."/>
            <person name="Miller A.N."/>
            <person name="Grigoriev I.V."/>
            <person name="Debuchy R."/>
            <person name="Gladieux P."/>
            <person name="Hiltunen Thoren M."/>
            <person name="Johannesson H."/>
        </authorList>
    </citation>
    <scope>NUCLEOTIDE SEQUENCE</scope>
    <source>
        <strain evidence="2">CBS 990.96</strain>
    </source>
</reference>
<name>A0AAN7BVD1_9PEZI</name>
<comment type="caution">
    <text evidence="2">The sequence shown here is derived from an EMBL/GenBank/DDBJ whole genome shotgun (WGS) entry which is preliminary data.</text>
</comment>
<protein>
    <submittedName>
        <fullName evidence="2">Uncharacterized protein</fullName>
    </submittedName>
</protein>
<dbReference type="EMBL" id="MU865300">
    <property type="protein sequence ID" value="KAK4230265.1"/>
    <property type="molecule type" value="Genomic_DNA"/>
</dbReference>
<feature type="region of interest" description="Disordered" evidence="1">
    <location>
        <begin position="97"/>
        <end position="139"/>
    </location>
</feature>
<accession>A0AAN7BVD1</accession>
<dbReference type="Proteomes" id="UP001301958">
    <property type="component" value="Unassembled WGS sequence"/>
</dbReference>
<keyword evidence="3" id="KW-1185">Reference proteome</keyword>
<feature type="compositionally biased region" description="Acidic residues" evidence="1">
    <location>
        <begin position="116"/>
        <end position="134"/>
    </location>
</feature>
<evidence type="ECO:0000313" key="3">
    <source>
        <dbReference type="Proteomes" id="UP001301958"/>
    </source>
</evidence>
<evidence type="ECO:0000256" key="1">
    <source>
        <dbReference type="SAM" id="MobiDB-lite"/>
    </source>
</evidence>
<gene>
    <name evidence="2" type="ORF">QBC38DRAFT_542675</name>
</gene>
<proteinExistence type="predicted"/>
<reference evidence="2" key="2">
    <citation type="submission" date="2023-05" db="EMBL/GenBank/DDBJ databases">
        <authorList>
            <consortium name="Lawrence Berkeley National Laboratory"/>
            <person name="Steindorff A."/>
            <person name="Hensen N."/>
            <person name="Bonometti L."/>
            <person name="Westerberg I."/>
            <person name="Brannstrom I.O."/>
            <person name="Guillou S."/>
            <person name="Cros-Aarteil S."/>
            <person name="Calhoun S."/>
            <person name="Haridas S."/>
            <person name="Kuo A."/>
            <person name="Mondo S."/>
            <person name="Pangilinan J."/>
            <person name="Riley R."/>
            <person name="Labutti K."/>
            <person name="Andreopoulos B."/>
            <person name="Lipzen A."/>
            <person name="Chen C."/>
            <person name="Yanf M."/>
            <person name="Daum C."/>
            <person name="Ng V."/>
            <person name="Clum A."/>
            <person name="Ohm R."/>
            <person name="Martin F."/>
            <person name="Silar P."/>
            <person name="Natvig D."/>
            <person name="Lalanne C."/>
            <person name="Gautier V."/>
            <person name="Ament-Velasquez S.L."/>
            <person name="Kruys A."/>
            <person name="Hutchinson M.I."/>
            <person name="Powell A.J."/>
            <person name="Barry K."/>
            <person name="Miller A.N."/>
            <person name="Grigoriev I.V."/>
            <person name="Debuchy R."/>
            <person name="Gladieux P."/>
            <person name="Thoren M.H."/>
            <person name="Johannesson H."/>
        </authorList>
    </citation>
    <scope>NUCLEOTIDE SEQUENCE</scope>
    <source>
        <strain evidence="2">CBS 990.96</strain>
    </source>
</reference>
<organism evidence="2 3">
    <name type="scientific">Podospora fimiseda</name>
    <dbReference type="NCBI Taxonomy" id="252190"/>
    <lineage>
        <taxon>Eukaryota</taxon>
        <taxon>Fungi</taxon>
        <taxon>Dikarya</taxon>
        <taxon>Ascomycota</taxon>
        <taxon>Pezizomycotina</taxon>
        <taxon>Sordariomycetes</taxon>
        <taxon>Sordariomycetidae</taxon>
        <taxon>Sordariales</taxon>
        <taxon>Podosporaceae</taxon>
        <taxon>Podospora</taxon>
    </lineage>
</organism>
<sequence length="314" mass="33450">MTIDGITTEGAEGDGAGAGIEGILRVGKTNDGTAIDGKLKVGKTMDGITTDGTVTTGRGAEDRLAWGIDRDGTGTDGMLRVGKTKEGIERGEMLKLGNTNEGKTMLGTEKTGNDGEGNDGEGNDGEGNDGEGNDSGDMLKVGKTIEGTAIEGKDCCGTERADAEDRGTDIVGNSTDGKDIEGIVNGRIDTDGKLGSTRLAFGDGDRPDDTHAWRFHRDRTEREQLNTWRLNSNGDGSSIRQQSWALGDPQGPEDCSCIRVWRLLRSGYLSLEGCDGRIALRRRREESVENPVQESDHSRLPLVKHLSVNKLAVS</sequence>
<evidence type="ECO:0000313" key="2">
    <source>
        <dbReference type="EMBL" id="KAK4230265.1"/>
    </source>
</evidence>
<dbReference type="AlphaFoldDB" id="A0AAN7BVD1"/>